<dbReference type="InterPro" id="IPR011989">
    <property type="entry name" value="ARM-like"/>
</dbReference>
<feature type="compositionally biased region" description="Basic and acidic residues" evidence="8">
    <location>
        <begin position="855"/>
        <end position="866"/>
    </location>
</feature>
<proteinExistence type="inferred from homology"/>
<evidence type="ECO:0000313" key="10">
    <source>
        <dbReference type="EMBL" id="KAJ8943244.1"/>
    </source>
</evidence>
<evidence type="ECO:0000256" key="5">
    <source>
        <dbReference type="ARBA" id="ARBA00022776"/>
    </source>
</evidence>
<feature type="compositionally biased region" description="Polar residues" evidence="8">
    <location>
        <begin position="925"/>
        <end position="934"/>
    </location>
</feature>
<dbReference type="GO" id="GO:0051301">
    <property type="term" value="P:cell division"/>
    <property type="evidence" value="ECO:0007669"/>
    <property type="project" value="UniProtKB-KW"/>
</dbReference>
<feature type="compositionally biased region" description="Basic and acidic residues" evidence="8">
    <location>
        <begin position="990"/>
        <end position="999"/>
    </location>
</feature>
<comment type="caution">
    <text evidence="10">The sequence shown here is derived from an EMBL/GenBank/DDBJ whole genome shotgun (WGS) entry which is preliminary data.</text>
</comment>
<feature type="region of interest" description="Disordered" evidence="8">
    <location>
        <begin position="855"/>
        <end position="1030"/>
    </location>
</feature>
<feature type="compositionally biased region" description="Polar residues" evidence="8">
    <location>
        <begin position="893"/>
        <end position="904"/>
    </location>
</feature>
<dbReference type="AlphaFoldDB" id="A0AAV8XWR4"/>
<feature type="domain" description="Nuclear condensin complex subunit 3 C-terminal" evidence="9">
    <location>
        <begin position="510"/>
        <end position="814"/>
    </location>
</feature>
<keyword evidence="3" id="KW-0158">Chromosome</keyword>
<dbReference type="PANTHER" id="PTHR14418:SF5">
    <property type="entry name" value="CONDENSIN COMPLEX SUBUNIT 3"/>
    <property type="match status" value="1"/>
</dbReference>
<accession>A0AAV8XWR4</accession>
<feature type="region of interest" description="Disordered" evidence="8">
    <location>
        <begin position="1147"/>
        <end position="1176"/>
    </location>
</feature>
<dbReference type="GO" id="GO:0000793">
    <property type="term" value="C:condensed chromosome"/>
    <property type="evidence" value="ECO:0007669"/>
    <property type="project" value="TreeGrafter"/>
</dbReference>
<feature type="compositionally biased region" description="Basic and acidic residues" evidence="8">
    <location>
        <begin position="905"/>
        <end position="924"/>
    </location>
</feature>
<feature type="region of interest" description="Disordered" evidence="8">
    <location>
        <begin position="1042"/>
        <end position="1081"/>
    </location>
</feature>
<dbReference type="PANTHER" id="PTHR14418">
    <property type="entry name" value="CONDENSIN COMPLEX SUBUNIT 3-RELATED"/>
    <property type="match status" value="1"/>
</dbReference>
<reference evidence="10" key="1">
    <citation type="journal article" date="2023" name="Insect Mol. Biol.">
        <title>Genome sequencing provides insights into the evolution of gene families encoding plant cell wall-degrading enzymes in longhorned beetles.</title>
        <authorList>
            <person name="Shin N.R."/>
            <person name="Okamura Y."/>
            <person name="Kirsch R."/>
            <person name="Pauchet Y."/>
        </authorList>
    </citation>
    <scope>NUCLEOTIDE SEQUENCE</scope>
    <source>
        <strain evidence="10">AMC_N1</strain>
    </source>
</reference>
<dbReference type="InterPro" id="IPR025977">
    <property type="entry name" value="Cnd3_C"/>
</dbReference>
<feature type="compositionally biased region" description="Polar residues" evidence="8">
    <location>
        <begin position="868"/>
        <end position="884"/>
    </location>
</feature>
<keyword evidence="5" id="KW-0498">Mitosis</keyword>
<evidence type="ECO:0000259" key="9">
    <source>
        <dbReference type="Pfam" id="PF12719"/>
    </source>
</evidence>
<dbReference type="Proteomes" id="UP001162162">
    <property type="component" value="Unassembled WGS sequence"/>
</dbReference>
<dbReference type="GO" id="GO:0005737">
    <property type="term" value="C:cytoplasm"/>
    <property type="evidence" value="ECO:0007669"/>
    <property type="project" value="TreeGrafter"/>
</dbReference>
<name>A0AAV8XWR4_9CUCU</name>
<gene>
    <name evidence="10" type="ORF">NQ318_009935</name>
</gene>
<dbReference type="Gene3D" id="1.25.10.10">
    <property type="entry name" value="Leucine-rich Repeat Variant"/>
    <property type="match status" value="1"/>
</dbReference>
<feature type="non-terminal residue" evidence="10">
    <location>
        <position position="1176"/>
    </location>
</feature>
<dbReference type="Pfam" id="PF12719">
    <property type="entry name" value="Cnd3"/>
    <property type="match status" value="1"/>
</dbReference>
<evidence type="ECO:0000256" key="1">
    <source>
        <dbReference type="ARBA" id="ARBA00004286"/>
    </source>
</evidence>
<evidence type="ECO:0000256" key="8">
    <source>
        <dbReference type="SAM" id="MobiDB-lite"/>
    </source>
</evidence>
<comment type="similarity">
    <text evidence="2">Belongs to the CND3 (condensin subunit 3) family.</text>
</comment>
<keyword evidence="6" id="KW-0226">DNA condensation</keyword>
<sequence length="1176" mass="132927">MDDKIKLVLHNVQKSVSCHQKNLKVLESVYQKVKIKLLFQMDITVRNPYVERTLDFLAQLVAILTKPDENETQLYLDEDSPSHPFLTQVINETLKYHDLDCVQARYHSCRFITLILNYIGHDNHLDSDICDSIQEAMLERTLDIKASIRLQAVLALVRLQEPYNPDCPVINAYQSLLVDGNPHIRKVVVRKIAPTASTIPKIFARISDVDYNVRIAAYEKCADIGPAPFKIFMRQKILENGFHEGNKRVKNILMETLLPNALRLDADENDILNSEEISKQVMEAFFRTTPVKDIIEYLPIDGTKLIPLNRLSSESVSYWTIVTNFVRSSDDAEEFIDTILPELTLFCNYLQNVIDSKMSQKMNDWENMDFQYLLINLFDIAELLAGELSINSLCRFYKIIIKIASKLSSNIDIFTNDICHIISDIREPLVDKPAIQEENADKNFQIAELKVKINILQGDIEDALDSQEYQKAAVIQTELTQVKSKLEDLSKPTEPEKIRVSADDPETVCRCLDLLTALLLLPDIKVLSASLATCKNEFVLPLLTSNVVEINWRVLRCLSLYSLLDRSVAEEHIKVLCIPIATYRAIPNHSKSALTESVAAVCDLMRFYGPEIFGSEEDSNHTTSTQNTTRRRLYRNECLDDVTAVDQTRMNVEFIIEIILDMLDDEVEEIRETAILGITKLVLTEFPIDPLLISRVILKWFNPMTEKNGDKVQQQLGFLISNYTYMIKGAKQVIEKAVIPTLTSIANAPRTSPLADVNIDNILRFLAAIIDTDGTTDIAHNHTNLAQSICFKIANKTSDPVVPYLCKMLLYLEIHPENSRIINELITQAELLLEEEENSLPKGSAKHITKFVERLKEKQSRSDHSDVSVGSDNNARQSRTSNVTDGDERVTEQAASIVQNTDKGNTTDKEKGEAEIAPRRDSNFTERNYSSNNEGDVRETEVQENGDISDTEDIGDTDESVKEIRLRKSTTMNSRIDPREENCASGIDSSIDRQREPVTKLKNNNAIHGESDKGLHNIPSIEKDKNRARKENVICNSDTTIEETDSDASRDLRRSKRRKGSLYISSATDKSRSEKENSKKDTLAVSSINGIVNGNASAIRTRSERQQMASLPINNNHIVPETRRTLRANNSDVSNEDSSIMNCNGVKRKKARGKKSQGLDSTGDATLHTIIEQSHQ</sequence>
<dbReference type="GO" id="GO:0000796">
    <property type="term" value="C:condensin complex"/>
    <property type="evidence" value="ECO:0007669"/>
    <property type="project" value="InterPro"/>
</dbReference>
<dbReference type="SUPFAM" id="SSF48371">
    <property type="entry name" value="ARM repeat"/>
    <property type="match status" value="1"/>
</dbReference>
<keyword evidence="4" id="KW-0132">Cell division</keyword>
<keyword evidence="11" id="KW-1185">Reference proteome</keyword>
<evidence type="ECO:0000256" key="4">
    <source>
        <dbReference type="ARBA" id="ARBA00022618"/>
    </source>
</evidence>
<dbReference type="EMBL" id="JAPWTK010000295">
    <property type="protein sequence ID" value="KAJ8943244.1"/>
    <property type="molecule type" value="Genomic_DNA"/>
</dbReference>
<evidence type="ECO:0000256" key="2">
    <source>
        <dbReference type="ARBA" id="ARBA00006533"/>
    </source>
</evidence>
<comment type="subcellular location">
    <subcellularLocation>
        <location evidence="1">Chromosome</location>
    </subcellularLocation>
</comment>
<evidence type="ECO:0000256" key="7">
    <source>
        <dbReference type="ARBA" id="ARBA00023306"/>
    </source>
</evidence>
<dbReference type="InterPro" id="IPR016024">
    <property type="entry name" value="ARM-type_fold"/>
</dbReference>
<dbReference type="InterPro" id="IPR027165">
    <property type="entry name" value="CND3"/>
</dbReference>
<evidence type="ECO:0000256" key="3">
    <source>
        <dbReference type="ARBA" id="ARBA00022454"/>
    </source>
</evidence>
<keyword evidence="7" id="KW-0131">Cell cycle</keyword>
<organism evidence="10 11">
    <name type="scientific">Aromia moschata</name>
    <dbReference type="NCBI Taxonomy" id="1265417"/>
    <lineage>
        <taxon>Eukaryota</taxon>
        <taxon>Metazoa</taxon>
        <taxon>Ecdysozoa</taxon>
        <taxon>Arthropoda</taxon>
        <taxon>Hexapoda</taxon>
        <taxon>Insecta</taxon>
        <taxon>Pterygota</taxon>
        <taxon>Neoptera</taxon>
        <taxon>Endopterygota</taxon>
        <taxon>Coleoptera</taxon>
        <taxon>Polyphaga</taxon>
        <taxon>Cucujiformia</taxon>
        <taxon>Chrysomeloidea</taxon>
        <taxon>Cerambycidae</taxon>
        <taxon>Cerambycinae</taxon>
        <taxon>Callichromatini</taxon>
        <taxon>Aromia</taxon>
    </lineage>
</organism>
<evidence type="ECO:0000256" key="6">
    <source>
        <dbReference type="ARBA" id="ARBA00023067"/>
    </source>
</evidence>
<protein>
    <recommendedName>
        <fullName evidence="9">Nuclear condensin complex subunit 3 C-terminal domain-containing protein</fullName>
    </recommendedName>
</protein>
<feature type="compositionally biased region" description="Acidic residues" evidence="8">
    <location>
        <begin position="942"/>
        <end position="958"/>
    </location>
</feature>
<dbReference type="GO" id="GO:0007076">
    <property type="term" value="P:mitotic chromosome condensation"/>
    <property type="evidence" value="ECO:0007669"/>
    <property type="project" value="InterPro"/>
</dbReference>
<feature type="compositionally biased region" description="Basic and acidic residues" evidence="8">
    <location>
        <begin position="1009"/>
        <end position="1030"/>
    </location>
</feature>
<evidence type="ECO:0000313" key="11">
    <source>
        <dbReference type="Proteomes" id="UP001162162"/>
    </source>
</evidence>
<feature type="compositionally biased region" description="Basic and acidic residues" evidence="8">
    <location>
        <begin position="1069"/>
        <end position="1081"/>
    </location>
</feature>